<dbReference type="EMBL" id="JBBXJM010000007">
    <property type="protein sequence ID" value="KAL1404961.1"/>
    <property type="molecule type" value="Genomic_DNA"/>
</dbReference>
<name>A0ABR3PR72_9TREE</name>
<feature type="compositionally biased region" description="Polar residues" evidence="1">
    <location>
        <begin position="308"/>
        <end position="323"/>
    </location>
</feature>
<evidence type="ECO:0000313" key="3">
    <source>
        <dbReference type="Proteomes" id="UP001565368"/>
    </source>
</evidence>
<dbReference type="Proteomes" id="UP001565368">
    <property type="component" value="Unassembled WGS sequence"/>
</dbReference>
<comment type="caution">
    <text evidence="2">The sequence shown here is derived from an EMBL/GenBank/DDBJ whole genome shotgun (WGS) entry which is preliminary data.</text>
</comment>
<feature type="region of interest" description="Disordered" evidence="1">
    <location>
        <begin position="452"/>
        <end position="486"/>
    </location>
</feature>
<dbReference type="GeneID" id="95989616"/>
<feature type="compositionally biased region" description="Basic and acidic residues" evidence="1">
    <location>
        <begin position="477"/>
        <end position="486"/>
    </location>
</feature>
<feature type="compositionally biased region" description="Acidic residues" evidence="1">
    <location>
        <begin position="332"/>
        <end position="346"/>
    </location>
</feature>
<sequence length="576" mass="62291">MRILSRAPVSPAPPRVAVAPSMPVAPPVPAAPTPASAPSHKDHESVDWAALRDEGADEFVRQFVRQRQPLVARVLLALRKPTAIVVPTDQRCKVCEGDDVPCVLDGDLFGDDARHACAGCTMKTNGRRDRCEFFTEGSRTVPPVVGAWSAYEERVRNNYRRGALLDLKAASEERTAWVQTSKREGVSYLWTEVDETDSENRAGSERRGHHGDDEVVVKQEEEEEVQVQVVARDAGAEQAEEEDELHSDGEDEQEPVVQVKLERADTEEQASSSSVRSSHSNSDHQTPPTSLDDTSSKARTPGSEGDGASNNAGTPAAGTSWSVEPSAATSDADADAETDADTDADSSDANTSRADNSPPSNASTYDDCDSGSNTMLVVHAVPLGNWSSARHLNRPRYYVQVSAKHVDSVFDLEPEDDSGTLLGPSRATAFLERVEVVTAPMVEFIIHARDKHKEATPVESEVDSESGNGDDSDEEKEVAADESGKEETPIMIPPFLYHPRLPCSACSSLRRTCFVTPPLVVPASGPSNLPVEMPECVPCAAQFPNKCKWRTETIDEYCPALRDVIDVGPVQAALAD</sequence>
<feature type="region of interest" description="Disordered" evidence="1">
    <location>
        <begin position="194"/>
        <end position="368"/>
    </location>
</feature>
<organism evidence="2 3">
    <name type="scientific">Vanrija albida</name>
    <dbReference type="NCBI Taxonomy" id="181172"/>
    <lineage>
        <taxon>Eukaryota</taxon>
        <taxon>Fungi</taxon>
        <taxon>Dikarya</taxon>
        <taxon>Basidiomycota</taxon>
        <taxon>Agaricomycotina</taxon>
        <taxon>Tremellomycetes</taxon>
        <taxon>Trichosporonales</taxon>
        <taxon>Trichosporonaceae</taxon>
        <taxon>Vanrija</taxon>
    </lineage>
</organism>
<feature type="compositionally biased region" description="Acidic residues" evidence="1">
    <location>
        <begin position="238"/>
        <end position="254"/>
    </location>
</feature>
<feature type="compositionally biased region" description="Acidic residues" evidence="1">
    <location>
        <begin position="460"/>
        <end position="476"/>
    </location>
</feature>
<accession>A0ABR3PR72</accession>
<reference evidence="2 3" key="1">
    <citation type="submission" date="2023-08" db="EMBL/GenBank/DDBJ databases">
        <title>Annotated Genome Sequence of Vanrija albida AlHP1.</title>
        <authorList>
            <person name="Herzog R."/>
        </authorList>
    </citation>
    <scope>NUCLEOTIDE SEQUENCE [LARGE SCALE GENOMIC DNA]</scope>
    <source>
        <strain evidence="2 3">AlHP1</strain>
    </source>
</reference>
<evidence type="ECO:0000256" key="1">
    <source>
        <dbReference type="SAM" id="MobiDB-lite"/>
    </source>
</evidence>
<feature type="compositionally biased region" description="Basic and acidic residues" evidence="1">
    <location>
        <begin position="198"/>
        <end position="219"/>
    </location>
</feature>
<feature type="compositionally biased region" description="Low complexity" evidence="1">
    <location>
        <begin position="271"/>
        <end position="280"/>
    </location>
</feature>
<evidence type="ECO:0000313" key="2">
    <source>
        <dbReference type="EMBL" id="KAL1404961.1"/>
    </source>
</evidence>
<feature type="compositionally biased region" description="Low complexity" evidence="1">
    <location>
        <begin position="226"/>
        <end position="237"/>
    </location>
</feature>
<protein>
    <submittedName>
        <fullName evidence="2">Uncharacterized protein</fullName>
    </submittedName>
</protein>
<proteinExistence type="predicted"/>
<feature type="compositionally biased region" description="Polar residues" evidence="1">
    <location>
        <begin position="283"/>
        <end position="293"/>
    </location>
</feature>
<dbReference type="RefSeq" id="XP_069204905.1">
    <property type="nucleotide sequence ID" value="XM_069356968.1"/>
</dbReference>
<feature type="compositionally biased region" description="Polar residues" evidence="1">
    <location>
        <begin position="358"/>
        <end position="368"/>
    </location>
</feature>
<gene>
    <name evidence="2" type="ORF">Q8F55_008573</name>
</gene>
<keyword evidence="3" id="KW-1185">Reference proteome</keyword>
<feature type="compositionally biased region" description="Low complexity" evidence="1">
    <location>
        <begin position="347"/>
        <end position="357"/>
    </location>
</feature>